<dbReference type="AlphaFoldDB" id="A0ABD2C9E6"/>
<accession>A0ABD2C9E6</accession>
<dbReference type="Proteomes" id="UP001607302">
    <property type="component" value="Unassembled WGS sequence"/>
</dbReference>
<reference evidence="1 2" key="1">
    <citation type="journal article" date="2024" name="Ann. Entomol. Soc. Am.">
        <title>Genomic analyses of the southern and eastern yellowjacket wasps (Hymenoptera: Vespidae) reveal evolutionary signatures of social life.</title>
        <authorList>
            <person name="Catto M.A."/>
            <person name="Caine P.B."/>
            <person name="Orr S.E."/>
            <person name="Hunt B.G."/>
            <person name="Goodisman M.A.D."/>
        </authorList>
    </citation>
    <scope>NUCLEOTIDE SEQUENCE [LARGE SCALE GENOMIC DNA]</scope>
    <source>
        <strain evidence="1">233</strain>
        <tissue evidence="1">Head and thorax</tissue>
    </source>
</reference>
<protein>
    <submittedName>
        <fullName evidence="1">Uncharacterized protein</fullName>
    </submittedName>
</protein>
<organism evidence="1 2">
    <name type="scientific">Vespula squamosa</name>
    <name type="common">Southern yellow jacket</name>
    <name type="synonym">Wasp</name>
    <dbReference type="NCBI Taxonomy" id="30214"/>
    <lineage>
        <taxon>Eukaryota</taxon>
        <taxon>Metazoa</taxon>
        <taxon>Ecdysozoa</taxon>
        <taxon>Arthropoda</taxon>
        <taxon>Hexapoda</taxon>
        <taxon>Insecta</taxon>
        <taxon>Pterygota</taxon>
        <taxon>Neoptera</taxon>
        <taxon>Endopterygota</taxon>
        <taxon>Hymenoptera</taxon>
        <taxon>Apocrita</taxon>
        <taxon>Aculeata</taxon>
        <taxon>Vespoidea</taxon>
        <taxon>Vespidae</taxon>
        <taxon>Vespinae</taxon>
        <taxon>Vespula</taxon>
    </lineage>
</organism>
<proteinExistence type="predicted"/>
<dbReference type="EMBL" id="JAUDFV010000018">
    <property type="protein sequence ID" value="KAL2741445.1"/>
    <property type="molecule type" value="Genomic_DNA"/>
</dbReference>
<evidence type="ECO:0000313" key="2">
    <source>
        <dbReference type="Proteomes" id="UP001607302"/>
    </source>
</evidence>
<comment type="caution">
    <text evidence="1">The sequence shown here is derived from an EMBL/GenBank/DDBJ whole genome shotgun (WGS) entry which is preliminary data.</text>
</comment>
<evidence type="ECO:0000313" key="1">
    <source>
        <dbReference type="EMBL" id="KAL2741445.1"/>
    </source>
</evidence>
<sequence length="71" mass="8492">MNKLKVRKIYSRKLKTITLSKKYQVQQHMQKEISNQNVKAKTTFFLIIDNIIIQYIQKCTEAQVLHILQTK</sequence>
<gene>
    <name evidence="1" type="ORF">V1478_000141</name>
</gene>
<keyword evidence="2" id="KW-1185">Reference proteome</keyword>
<name>A0ABD2C9E6_VESSQ</name>